<dbReference type="InterPro" id="IPR035218">
    <property type="entry name" value="DUF5327"/>
</dbReference>
<keyword evidence="2" id="KW-1185">Reference proteome</keyword>
<proteinExistence type="predicted"/>
<sequence>MQISAEQIVMKMTQELAAAQQEPAKLREHVAAVRALCDLLLEAQPAALPASPVMPAVPQPMFRTMPLPAKEEDGGGSLLDF</sequence>
<dbReference type="RefSeq" id="WP_254757915.1">
    <property type="nucleotide sequence ID" value="NZ_JANCLT010000002.1"/>
</dbReference>
<dbReference type="Pfam" id="PF17261">
    <property type="entry name" value="DUF5327"/>
    <property type="match status" value="1"/>
</dbReference>
<evidence type="ECO:0000313" key="1">
    <source>
        <dbReference type="EMBL" id="MCP8968013.1"/>
    </source>
</evidence>
<name>A0AA41X6C8_9BACI</name>
<dbReference type="AlphaFoldDB" id="A0AA41X6C8"/>
<dbReference type="EMBL" id="JANCLT010000002">
    <property type="protein sequence ID" value="MCP8968013.1"/>
    <property type="molecule type" value="Genomic_DNA"/>
</dbReference>
<comment type="caution">
    <text evidence="1">The sequence shown here is derived from an EMBL/GenBank/DDBJ whole genome shotgun (WGS) entry which is preliminary data.</text>
</comment>
<accession>A0AA41X6C8</accession>
<organism evidence="1 2">
    <name type="scientific">Ectobacillus ponti</name>
    <dbReference type="NCBI Taxonomy" id="2961894"/>
    <lineage>
        <taxon>Bacteria</taxon>
        <taxon>Bacillati</taxon>
        <taxon>Bacillota</taxon>
        <taxon>Bacilli</taxon>
        <taxon>Bacillales</taxon>
        <taxon>Bacillaceae</taxon>
        <taxon>Ectobacillus</taxon>
    </lineage>
</organism>
<dbReference type="Proteomes" id="UP001156102">
    <property type="component" value="Unassembled WGS sequence"/>
</dbReference>
<gene>
    <name evidence="1" type="ORF">NK662_05600</name>
</gene>
<protein>
    <submittedName>
        <fullName evidence="1">YwdI family protein</fullName>
    </submittedName>
</protein>
<reference evidence="1" key="1">
    <citation type="submission" date="2022-07" db="EMBL/GenBank/DDBJ databases">
        <authorList>
            <person name="Li W.-J."/>
            <person name="Deng Q.-Q."/>
        </authorList>
    </citation>
    <scope>NUCLEOTIDE SEQUENCE</scope>
    <source>
        <strain evidence="1">SYSU M60031</strain>
    </source>
</reference>
<evidence type="ECO:0000313" key="2">
    <source>
        <dbReference type="Proteomes" id="UP001156102"/>
    </source>
</evidence>